<accession>A0A286BXM2</accession>
<gene>
    <name evidence="1" type="ORF">SAMN06273570_3347</name>
</gene>
<keyword evidence="2" id="KW-1185">Reference proteome</keyword>
<proteinExistence type="predicted"/>
<evidence type="ECO:0000313" key="1">
    <source>
        <dbReference type="EMBL" id="SOD38911.1"/>
    </source>
</evidence>
<dbReference type="EMBL" id="OCMY01000001">
    <property type="protein sequence ID" value="SOD38911.1"/>
    <property type="molecule type" value="Genomic_DNA"/>
</dbReference>
<name>A0A286BXM2_9GAMM</name>
<reference evidence="2" key="1">
    <citation type="submission" date="2017-09" db="EMBL/GenBank/DDBJ databases">
        <authorList>
            <person name="Varghese N."/>
            <person name="Submissions S."/>
        </authorList>
    </citation>
    <scope>NUCLEOTIDE SEQUENCE [LARGE SCALE GENOMIC DNA]</scope>
    <source>
        <strain evidence="2">JKS000234</strain>
    </source>
</reference>
<protein>
    <submittedName>
        <fullName evidence="1">Uncharacterized protein</fullName>
    </submittedName>
</protein>
<sequence length="29" mass="3337">MQANSFTLALGVACLPEARRYSSLIRRRR</sequence>
<organism evidence="1 2">
    <name type="scientific">Candidatus Pantoea floridensis</name>
    <dbReference type="NCBI Taxonomy" id="1938870"/>
    <lineage>
        <taxon>Bacteria</taxon>
        <taxon>Pseudomonadati</taxon>
        <taxon>Pseudomonadota</taxon>
        <taxon>Gammaproteobacteria</taxon>
        <taxon>Enterobacterales</taxon>
        <taxon>Erwiniaceae</taxon>
        <taxon>Pantoea</taxon>
    </lineage>
</organism>
<evidence type="ECO:0000313" key="2">
    <source>
        <dbReference type="Proteomes" id="UP000219271"/>
    </source>
</evidence>
<dbReference type="AlphaFoldDB" id="A0A286BXM2"/>
<dbReference type="Proteomes" id="UP000219271">
    <property type="component" value="Unassembled WGS sequence"/>
</dbReference>